<protein>
    <submittedName>
        <fullName evidence="10">Di-/tripeptide transporter</fullName>
    </submittedName>
</protein>
<comment type="subcellular location">
    <subcellularLocation>
        <location evidence="1">Cell membrane</location>
        <topology evidence="1">Multi-pass membrane protein</topology>
    </subcellularLocation>
    <subcellularLocation>
        <location evidence="8">Membrane</location>
        <topology evidence="8">Multi-pass membrane protein</topology>
    </subcellularLocation>
</comment>
<dbReference type="PROSITE" id="PS01022">
    <property type="entry name" value="PTR2_1"/>
    <property type="match status" value="1"/>
</dbReference>
<comment type="similarity">
    <text evidence="8">Belongs to the major facilitator superfamily. Proton-dependent oligopeptide transporter (POT/PTR) (TC 2.A.17) family.</text>
</comment>
<feature type="transmembrane region" description="Helical" evidence="9">
    <location>
        <begin position="529"/>
        <end position="547"/>
    </location>
</feature>
<evidence type="ECO:0000256" key="1">
    <source>
        <dbReference type="ARBA" id="ARBA00004651"/>
    </source>
</evidence>
<dbReference type="InterPro" id="IPR005279">
    <property type="entry name" value="Dipep/tripep_permease"/>
</dbReference>
<feature type="transmembrane region" description="Helical" evidence="9">
    <location>
        <begin position="274"/>
        <end position="295"/>
    </location>
</feature>
<evidence type="ECO:0000256" key="5">
    <source>
        <dbReference type="ARBA" id="ARBA00022856"/>
    </source>
</evidence>
<feature type="transmembrane region" description="Helical" evidence="9">
    <location>
        <begin position="175"/>
        <end position="195"/>
    </location>
</feature>
<proteinExistence type="inferred from homology"/>
<sequence length="574" mass="63127">MSKSADKAFLGHPVGLAVLFFTEMWERFSYYGMRAILVLFIIAPVEKGGLGWSNVDALALYGWYTMMVYVMGIPGGIIADRWLGQKKTVLIGGLILCAGHGVLAIQNITAFYAGLVLIVIGVGGLKPNISTIVGGLYKAGDPRRDRGFTLFYIGINLGAFLSSLIVPLVASEYGWHYGFGLAGIGMLFGQILFVWGQKYLRGIGDYKPPVKIEGSNRNQPLTKVEKDRLVVLFLSFIIIIVFWGAFEQAGGLMNIYAQNKIDRIFFGWEIPAGVFQAANSFFIITLGVAVASFWATRQRKGKESSSLFKMAIGTIIMGFGFFAMAAASVQAGQEPFGKGAMIWLILAYLLHTVGELSSSPVSLSFITKLAPARYASIMMGVYFASTGFGNKLAGLVGEASQVKPINIELKASPSELKPYARITTSLAKDKNINFKGQVYMENNQVVMKNLEDNKKEITPLFELDKESSNRLRETLKEEEVTAKEPMHFKVSLSKKDKVKEGESPKGDGKNYKGTVVIDEVQNALELKTFLYITIFTTVFGLLLIIFLKKLKALTHGVEEAEASQARKNADEKEM</sequence>
<evidence type="ECO:0000256" key="8">
    <source>
        <dbReference type="RuleBase" id="RU003755"/>
    </source>
</evidence>
<keyword evidence="11" id="KW-1185">Reference proteome</keyword>
<dbReference type="RefSeq" id="WP_002702082.1">
    <property type="nucleotide sequence ID" value="NZ_AAWS01000042.1"/>
</dbReference>
<feature type="transmembrane region" description="Helical" evidence="9">
    <location>
        <begin position="111"/>
        <end position="137"/>
    </location>
</feature>
<keyword evidence="6 9" id="KW-1133">Transmembrane helix</keyword>
<comment type="caution">
    <text evidence="10">The sequence shown here is derived from an EMBL/GenBank/DDBJ whole genome shotgun (WGS) entry which is preliminary data.</text>
</comment>
<dbReference type="PANTHER" id="PTHR23517">
    <property type="entry name" value="RESISTANCE PROTEIN MDTM, PUTATIVE-RELATED-RELATED"/>
    <property type="match status" value="1"/>
</dbReference>
<feature type="transmembrane region" description="Helical" evidence="9">
    <location>
        <begin position="307"/>
        <end position="329"/>
    </location>
</feature>
<dbReference type="Proteomes" id="UP000004095">
    <property type="component" value="Unassembled WGS sequence"/>
</dbReference>
<feature type="transmembrane region" description="Helical" evidence="9">
    <location>
        <begin position="28"/>
        <end position="45"/>
    </location>
</feature>
<evidence type="ECO:0000256" key="4">
    <source>
        <dbReference type="ARBA" id="ARBA00022692"/>
    </source>
</evidence>
<dbReference type="CDD" id="cd17346">
    <property type="entry name" value="MFS_DtpA_like"/>
    <property type="match status" value="1"/>
</dbReference>
<dbReference type="Pfam" id="PF00854">
    <property type="entry name" value="PTR2"/>
    <property type="match status" value="2"/>
</dbReference>
<dbReference type="NCBIfam" id="TIGR00924">
    <property type="entry name" value="yjdL_sub1_fam"/>
    <property type="match status" value="1"/>
</dbReference>
<name>A1ZUW9_MICM2</name>
<keyword evidence="3" id="KW-1003">Cell membrane</keyword>
<dbReference type="SUPFAM" id="SSF103473">
    <property type="entry name" value="MFS general substrate transporter"/>
    <property type="match status" value="1"/>
</dbReference>
<dbReference type="InterPro" id="IPR018456">
    <property type="entry name" value="PTR2_symporter_CS"/>
</dbReference>
<evidence type="ECO:0000256" key="2">
    <source>
        <dbReference type="ARBA" id="ARBA00022448"/>
    </source>
</evidence>
<evidence type="ECO:0000256" key="7">
    <source>
        <dbReference type="ARBA" id="ARBA00023136"/>
    </source>
</evidence>
<organism evidence="10 11">
    <name type="scientific">Microscilla marina ATCC 23134</name>
    <dbReference type="NCBI Taxonomy" id="313606"/>
    <lineage>
        <taxon>Bacteria</taxon>
        <taxon>Pseudomonadati</taxon>
        <taxon>Bacteroidota</taxon>
        <taxon>Cytophagia</taxon>
        <taxon>Cytophagales</taxon>
        <taxon>Microscillaceae</taxon>
        <taxon>Microscilla</taxon>
    </lineage>
</organism>
<dbReference type="AlphaFoldDB" id="A1ZUW9"/>
<dbReference type="PANTHER" id="PTHR23517:SF15">
    <property type="entry name" value="PROTON-DEPENDENT OLIGOPEPTIDE FAMILY TRANSPORT PROTEIN"/>
    <property type="match status" value="1"/>
</dbReference>
<dbReference type="EMBL" id="AAWS01000042">
    <property type="protein sequence ID" value="EAY25873.1"/>
    <property type="molecule type" value="Genomic_DNA"/>
</dbReference>
<feature type="transmembrane region" description="Helical" evidence="9">
    <location>
        <begin position="229"/>
        <end position="246"/>
    </location>
</feature>
<dbReference type="GO" id="GO:1904680">
    <property type="term" value="F:peptide transmembrane transporter activity"/>
    <property type="evidence" value="ECO:0007669"/>
    <property type="project" value="InterPro"/>
</dbReference>
<keyword evidence="5" id="KW-0571">Peptide transport</keyword>
<dbReference type="Gene3D" id="1.20.1250.20">
    <property type="entry name" value="MFS general substrate transporter like domains"/>
    <property type="match status" value="2"/>
</dbReference>
<dbReference type="InterPro" id="IPR000109">
    <property type="entry name" value="POT_fam"/>
</dbReference>
<dbReference type="GO" id="GO:0006857">
    <property type="term" value="P:oligopeptide transport"/>
    <property type="evidence" value="ECO:0007669"/>
    <property type="project" value="InterPro"/>
</dbReference>
<evidence type="ECO:0000313" key="10">
    <source>
        <dbReference type="EMBL" id="EAY25873.1"/>
    </source>
</evidence>
<keyword evidence="7 9" id="KW-0472">Membrane</keyword>
<dbReference type="GO" id="GO:0005886">
    <property type="term" value="C:plasma membrane"/>
    <property type="evidence" value="ECO:0007669"/>
    <property type="project" value="UniProtKB-SubCell"/>
</dbReference>
<dbReference type="OrthoDB" id="9772725at2"/>
<gene>
    <name evidence="10" type="ORF">M23134_07685</name>
</gene>
<keyword evidence="5" id="KW-0653">Protein transport</keyword>
<feature type="transmembrane region" description="Helical" evidence="9">
    <location>
        <begin position="57"/>
        <end position="77"/>
    </location>
</feature>
<accession>A1ZUW9</accession>
<feature type="transmembrane region" description="Helical" evidence="9">
    <location>
        <begin position="89"/>
        <end position="105"/>
    </location>
</feature>
<dbReference type="InterPro" id="IPR050171">
    <property type="entry name" value="MFS_Transporters"/>
</dbReference>
<evidence type="ECO:0000313" key="11">
    <source>
        <dbReference type="Proteomes" id="UP000004095"/>
    </source>
</evidence>
<reference evidence="10 11" key="1">
    <citation type="submission" date="2007-01" db="EMBL/GenBank/DDBJ databases">
        <authorList>
            <person name="Haygood M."/>
            <person name="Podell S."/>
            <person name="Anderson C."/>
            <person name="Hopkinson B."/>
            <person name="Roe K."/>
            <person name="Barbeau K."/>
            <person name="Gaasterland T."/>
            <person name="Ferriera S."/>
            <person name="Johnson J."/>
            <person name="Kravitz S."/>
            <person name="Beeson K."/>
            <person name="Sutton G."/>
            <person name="Rogers Y.-H."/>
            <person name="Friedman R."/>
            <person name="Frazier M."/>
            <person name="Venter J.C."/>
        </authorList>
    </citation>
    <scope>NUCLEOTIDE SEQUENCE [LARGE SCALE GENOMIC DNA]</scope>
    <source>
        <strain evidence="10 11">ATCC 23134</strain>
    </source>
</reference>
<keyword evidence="2 8" id="KW-0813">Transport</keyword>
<evidence type="ECO:0000256" key="9">
    <source>
        <dbReference type="SAM" id="Phobius"/>
    </source>
</evidence>
<evidence type="ECO:0000256" key="3">
    <source>
        <dbReference type="ARBA" id="ARBA00022475"/>
    </source>
</evidence>
<dbReference type="InterPro" id="IPR036259">
    <property type="entry name" value="MFS_trans_sf"/>
</dbReference>
<feature type="transmembrane region" description="Helical" evidence="9">
    <location>
        <begin position="341"/>
        <end position="366"/>
    </location>
</feature>
<keyword evidence="4 8" id="KW-0812">Transmembrane</keyword>
<feature type="transmembrane region" description="Helical" evidence="9">
    <location>
        <begin position="149"/>
        <end position="169"/>
    </location>
</feature>
<dbReference type="PROSITE" id="PS01023">
    <property type="entry name" value="PTR2_2"/>
    <property type="match status" value="1"/>
</dbReference>
<evidence type="ECO:0000256" key="6">
    <source>
        <dbReference type="ARBA" id="ARBA00022989"/>
    </source>
</evidence>
<dbReference type="eggNOG" id="COG3104">
    <property type="taxonomic scope" value="Bacteria"/>
</dbReference>